<keyword evidence="4" id="KW-0931">ER-Golgi transport</keyword>
<dbReference type="GO" id="GO:0016887">
    <property type="term" value="F:ATP hydrolysis activity"/>
    <property type="evidence" value="ECO:0007669"/>
    <property type="project" value="InterPro"/>
</dbReference>
<dbReference type="GO" id="GO:0035494">
    <property type="term" value="P:SNARE complex disassembly"/>
    <property type="evidence" value="ECO:0007669"/>
    <property type="project" value="InterPro"/>
</dbReference>
<dbReference type="EC" id="3.6.4.6" evidence="4"/>
<dbReference type="FunFam" id="3.40.50.300:FF:000166">
    <property type="entry name" value="vesicle-fusing ATPase isoform X1"/>
    <property type="match status" value="1"/>
</dbReference>
<dbReference type="GO" id="GO:0043001">
    <property type="term" value="P:Golgi to plasma membrane protein transport"/>
    <property type="evidence" value="ECO:0007669"/>
    <property type="project" value="TreeGrafter"/>
</dbReference>
<protein>
    <recommendedName>
        <fullName evidence="4">Vesicle-fusing ATPase</fullName>
        <ecNumber evidence="4">3.6.4.6</ecNumber>
    </recommendedName>
</protein>
<dbReference type="InterPro" id="IPR003959">
    <property type="entry name" value="ATPase_AAA_core"/>
</dbReference>
<evidence type="ECO:0000256" key="4">
    <source>
        <dbReference type="RuleBase" id="RU367045"/>
    </source>
</evidence>
<reference evidence="7" key="1">
    <citation type="journal article" date="2023" name="Genome Biol. Evol.">
        <title>Long-read-based Genome Assembly of Drosophila gunungcola Reveals Fewer Chemosensory Genes in Flower-breeding Species.</title>
        <authorList>
            <person name="Negi A."/>
            <person name="Liao B.Y."/>
            <person name="Yeh S.D."/>
        </authorList>
    </citation>
    <scope>NUCLEOTIDE SEQUENCE</scope>
    <source>
        <strain evidence="7">Sukarami</strain>
    </source>
</reference>
<feature type="domain" description="NSF AAA+ ATPase lid" evidence="6">
    <location>
        <begin position="263"/>
        <end position="329"/>
    </location>
</feature>
<comment type="caution">
    <text evidence="7">The sequence shown here is derived from an EMBL/GenBank/DDBJ whole genome shotgun (WGS) entry which is preliminary data.</text>
</comment>
<dbReference type="EMBL" id="JAMKOV010000001">
    <property type="protein sequence ID" value="KAI8044624.1"/>
    <property type="molecule type" value="Genomic_DNA"/>
</dbReference>
<dbReference type="SUPFAM" id="SSF52540">
    <property type="entry name" value="P-loop containing nucleoside triphosphate hydrolases"/>
    <property type="match status" value="1"/>
</dbReference>
<gene>
    <name evidence="7" type="ORF">M5D96_000795</name>
</gene>
<dbReference type="Gene3D" id="3.40.50.300">
    <property type="entry name" value="P-loop containing nucleotide triphosphate hydrolases"/>
    <property type="match status" value="1"/>
</dbReference>
<dbReference type="GO" id="GO:0006891">
    <property type="term" value="P:intra-Golgi vesicle-mediated transport"/>
    <property type="evidence" value="ECO:0007669"/>
    <property type="project" value="TreeGrafter"/>
</dbReference>
<dbReference type="GO" id="GO:0005524">
    <property type="term" value="F:ATP binding"/>
    <property type="evidence" value="ECO:0007669"/>
    <property type="project" value="UniProtKB-UniRule"/>
</dbReference>
<evidence type="ECO:0000259" key="6">
    <source>
        <dbReference type="Pfam" id="PF21964"/>
    </source>
</evidence>
<dbReference type="PANTHER" id="PTHR23078">
    <property type="entry name" value="VESICULAR-FUSION PROTEIN NSF"/>
    <property type="match status" value="1"/>
</dbReference>
<keyword evidence="4" id="KW-0813">Transport</keyword>
<dbReference type="Gene3D" id="1.10.8.60">
    <property type="match status" value="2"/>
</dbReference>
<organism evidence="7 8">
    <name type="scientific">Drosophila gunungcola</name>
    <name type="common">fruit fly</name>
    <dbReference type="NCBI Taxonomy" id="103775"/>
    <lineage>
        <taxon>Eukaryota</taxon>
        <taxon>Metazoa</taxon>
        <taxon>Ecdysozoa</taxon>
        <taxon>Arthropoda</taxon>
        <taxon>Hexapoda</taxon>
        <taxon>Insecta</taxon>
        <taxon>Pterygota</taxon>
        <taxon>Neoptera</taxon>
        <taxon>Endopterygota</taxon>
        <taxon>Diptera</taxon>
        <taxon>Brachycera</taxon>
        <taxon>Muscomorpha</taxon>
        <taxon>Ephydroidea</taxon>
        <taxon>Drosophilidae</taxon>
        <taxon>Drosophila</taxon>
        <taxon>Sophophora</taxon>
    </lineage>
</organism>
<evidence type="ECO:0000256" key="1">
    <source>
        <dbReference type="ARBA" id="ARBA00006914"/>
    </source>
</evidence>
<keyword evidence="4" id="KW-0963">Cytoplasm</keyword>
<keyword evidence="2 4" id="KW-0547">Nucleotide-binding</keyword>
<feature type="domain" description="ATPase AAA-type core" evidence="5">
    <location>
        <begin position="134"/>
        <end position="247"/>
    </location>
</feature>
<dbReference type="GO" id="GO:0046872">
    <property type="term" value="F:metal ion binding"/>
    <property type="evidence" value="ECO:0007669"/>
    <property type="project" value="UniProtKB-UniRule"/>
</dbReference>
<dbReference type="InterPro" id="IPR054419">
    <property type="entry name" value="NSF_ATPase_lid"/>
</dbReference>
<dbReference type="InterPro" id="IPR039812">
    <property type="entry name" value="Vesicle-fus_ATPase"/>
</dbReference>
<dbReference type="AlphaFoldDB" id="A0A9P9YXQ1"/>
<dbReference type="Pfam" id="PF21964">
    <property type="entry name" value="NSF_ATPase_lid"/>
    <property type="match status" value="1"/>
</dbReference>
<comment type="similarity">
    <text evidence="1 4">Belongs to the AAA ATPase family.</text>
</comment>
<keyword evidence="4" id="KW-0479">Metal-binding</keyword>
<dbReference type="Pfam" id="PF00004">
    <property type="entry name" value="AAA"/>
    <property type="match status" value="1"/>
</dbReference>
<dbReference type="PANTHER" id="PTHR23078:SF3">
    <property type="entry name" value="VESICLE-FUSING ATPASE"/>
    <property type="match status" value="1"/>
</dbReference>
<evidence type="ECO:0000256" key="3">
    <source>
        <dbReference type="ARBA" id="ARBA00022840"/>
    </source>
</evidence>
<keyword evidence="3 4" id="KW-0067">ATP-binding</keyword>
<comment type="catalytic activity">
    <reaction evidence="4">
        <text>ATP + H2O = ADP + phosphate + H(+)</text>
        <dbReference type="Rhea" id="RHEA:13065"/>
        <dbReference type="ChEBI" id="CHEBI:15377"/>
        <dbReference type="ChEBI" id="CHEBI:15378"/>
        <dbReference type="ChEBI" id="CHEBI:30616"/>
        <dbReference type="ChEBI" id="CHEBI:43474"/>
        <dbReference type="ChEBI" id="CHEBI:456216"/>
        <dbReference type="EC" id="3.6.4.6"/>
    </reaction>
</comment>
<comment type="cofactor">
    <cofactor evidence="4">
        <name>Mg(2+)</name>
        <dbReference type="ChEBI" id="CHEBI:18420"/>
    </cofactor>
    <text evidence="4">Binds 1 Mg(2+) ion per subunit.</text>
</comment>
<name>A0A9P9YXQ1_9MUSC</name>
<keyword evidence="4" id="KW-0378">Hydrolase</keyword>
<proteinExistence type="inferred from homology"/>
<keyword evidence="4" id="KW-0653">Protein transport</keyword>
<comment type="function">
    <text evidence="4">Required for vesicle-mediated transport. Catalyzes the fusion of transport vesicles within the Golgi cisternae. Is also required for transport from the endoplasmic reticulum to the Golgi stack. Seems to function as a fusion protein required for the delivery of cargo proteins to all compartments of the Golgi stack independent of vesicle origin.</text>
</comment>
<dbReference type="GO" id="GO:0005795">
    <property type="term" value="C:Golgi stack"/>
    <property type="evidence" value="ECO:0007669"/>
    <property type="project" value="TreeGrafter"/>
</dbReference>
<keyword evidence="4" id="KW-0460">Magnesium</keyword>
<dbReference type="OrthoDB" id="9982946at2759"/>
<evidence type="ECO:0000259" key="5">
    <source>
        <dbReference type="Pfam" id="PF00004"/>
    </source>
</evidence>
<keyword evidence="8" id="KW-1185">Reference proteome</keyword>
<comment type="subcellular location">
    <subcellularLocation>
        <location evidence="4">Cytoplasm</location>
    </subcellularLocation>
</comment>
<evidence type="ECO:0000313" key="8">
    <source>
        <dbReference type="Proteomes" id="UP001059596"/>
    </source>
</evidence>
<dbReference type="InterPro" id="IPR027417">
    <property type="entry name" value="P-loop_NTPase"/>
</dbReference>
<sequence length="336" mass="37923">MVKITLPNQEERRELLASRIKNLSNYYKIADNVCPLEMATRTKNFTEDELCELVHRAASEACARVSSTNGDPDGEGLQVMLEDFLNALKGLVPRFGVQRDNLEQIMPNGFLYYRENKKRDELIDFPIEGLFCQLIEGDPKSGLSTVAAKMALESGIPFARHISAADLMDLGESAKIHYIQNVLEDAYVSRRSCVIFDDLERILDYGALGMRYSNAILQMLMVLLKKQPPRGHGLVILCTSNRRDVLQQLGMMPVFTAVHHVPNLSTPADIMAVMESSKRFEPEEMGHIKDAMEGRHISMGIKRLLDLMTWVSPLKPDRRAAKFLQKMGEAMGWGQH</sequence>
<evidence type="ECO:0000313" key="7">
    <source>
        <dbReference type="EMBL" id="KAI8044624.1"/>
    </source>
</evidence>
<dbReference type="Proteomes" id="UP001059596">
    <property type="component" value="Chromosome 3R"/>
</dbReference>
<evidence type="ECO:0000256" key="2">
    <source>
        <dbReference type="ARBA" id="ARBA00022741"/>
    </source>
</evidence>
<accession>A0A9P9YXQ1</accession>